<proteinExistence type="predicted"/>
<comment type="caution">
    <text evidence="2">The sequence shown here is derived from an EMBL/GenBank/DDBJ whole genome shotgun (WGS) entry which is preliminary data.</text>
</comment>
<dbReference type="OrthoDB" id="757982at2759"/>
<organism evidence="2 3">
    <name type="scientific">Kingdonia uniflora</name>
    <dbReference type="NCBI Taxonomy" id="39325"/>
    <lineage>
        <taxon>Eukaryota</taxon>
        <taxon>Viridiplantae</taxon>
        <taxon>Streptophyta</taxon>
        <taxon>Embryophyta</taxon>
        <taxon>Tracheophyta</taxon>
        <taxon>Spermatophyta</taxon>
        <taxon>Magnoliopsida</taxon>
        <taxon>Ranunculales</taxon>
        <taxon>Circaeasteraceae</taxon>
        <taxon>Kingdonia</taxon>
    </lineage>
</organism>
<evidence type="ECO:0000256" key="1">
    <source>
        <dbReference type="SAM" id="MobiDB-lite"/>
    </source>
</evidence>
<feature type="compositionally biased region" description="Polar residues" evidence="1">
    <location>
        <begin position="66"/>
        <end position="89"/>
    </location>
</feature>
<dbReference type="EMBL" id="JACGCM010000723">
    <property type="protein sequence ID" value="KAF6167651.1"/>
    <property type="molecule type" value="Genomic_DNA"/>
</dbReference>
<gene>
    <name evidence="2" type="ORF">GIB67_031234</name>
</gene>
<dbReference type="PANTHER" id="PTHR46245:SF10">
    <property type="entry name" value="B3 DOMAIN-CONTAINING TRANSCRIPTION FACTOR VAL3"/>
    <property type="match status" value="1"/>
</dbReference>
<evidence type="ECO:0000313" key="3">
    <source>
        <dbReference type="Proteomes" id="UP000541444"/>
    </source>
</evidence>
<dbReference type="PANTHER" id="PTHR46245">
    <property type="entry name" value="B3 DOMAIN-CONTAINING PROTEIN OS07G0563300"/>
    <property type="match status" value="1"/>
</dbReference>
<feature type="region of interest" description="Disordered" evidence="1">
    <location>
        <begin position="61"/>
        <end position="89"/>
    </location>
</feature>
<accession>A0A7J7NK76</accession>
<dbReference type="AlphaFoldDB" id="A0A7J7NK76"/>
<sequence length="224" mass="24829">MSGEQLQLQRCGNIVGREGDRLAVDKSCWAVKMSTVVEEIPSHFLFTFSRVDPQGKLVIGGRKASSDVQPSNRENKTPQTWSPFSTNAGIDNRKVTVSEDVSTPLRPLQESGESTSYSSMNHINLTDPASSWAKAVKPGGKNEYGDKFARKRKISTLGSKSKSLQTDIEDIIEIKITWEEAQGLLRPPPEYAPNIMFFDGHEFEESEEAPIVGKPAIFATNELR</sequence>
<protein>
    <submittedName>
        <fullName evidence="2">Uncharacterized protein</fullName>
    </submittedName>
</protein>
<reference evidence="2 3" key="1">
    <citation type="journal article" date="2020" name="IScience">
        <title>Genome Sequencing of the Endangered Kingdonia uniflora (Circaeasteraceae, Ranunculales) Reveals Potential Mechanisms of Evolutionary Specialization.</title>
        <authorList>
            <person name="Sun Y."/>
            <person name="Deng T."/>
            <person name="Zhang A."/>
            <person name="Moore M.J."/>
            <person name="Landis J.B."/>
            <person name="Lin N."/>
            <person name="Zhang H."/>
            <person name="Zhang X."/>
            <person name="Huang J."/>
            <person name="Zhang X."/>
            <person name="Sun H."/>
            <person name="Wang H."/>
        </authorList>
    </citation>
    <scope>NUCLEOTIDE SEQUENCE [LARGE SCALE GENOMIC DNA]</scope>
    <source>
        <strain evidence="2">TB1705</strain>
        <tissue evidence="2">Leaf</tissue>
    </source>
</reference>
<keyword evidence="3" id="KW-1185">Reference proteome</keyword>
<name>A0A7J7NK76_9MAGN</name>
<dbReference type="Proteomes" id="UP000541444">
    <property type="component" value="Unassembled WGS sequence"/>
</dbReference>
<evidence type="ECO:0000313" key="2">
    <source>
        <dbReference type="EMBL" id="KAF6167651.1"/>
    </source>
</evidence>